<accession>A0ABW3FGP6</accession>
<sequence>MRKIVIADDHPFTSAGMAAALGALEGFIVVGVASNGIDAIAAIKRFKPDCAVLDFSMPGASGIDVAVEGQRWSPDTRIAFVTGTSSAATFREMLESGASGLFVKSMNPDDICKGIARVADGHIVICKEAKTVLDCDTGTNSLTLREMEVLRCIARGLSNSATSQHLGISIKTVDSHRTNLMRKLSVNSTATLLVRAMRDGLIDISFEGIQSEDLPSSPKD</sequence>
<dbReference type="PROSITE" id="PS50110">
    <property type="entry name" value="RESPONSE_REGULATORY"/>
    <property type="match status" value="1"/>
</dbReference>
<dbReference type="InterPro" id="IPR001789">
    <property type="entry name" value="Sig_transdc_resp-reg_receiver"/>
</dbReference>
<keyword evidence="2" id="KW-0805">Transcription regulation</keyword>
<proteinExistence type="predicted"/>
<evidence type="ECO:0000259" key="6">
    <source>
        <dbReference type="PROSITE" id="PS50043"/>
    </source>
</evidence>
<keyword evidence="3" id="KW-0238">DNA-binding</keyword>
<dbReference type="InterPro" id="IPR011006">
    <property type="entry name" value="CheY-like_superfamily"/>
</dbReference>
<keyword evidence="9" id="KW-1185">Reference proteome</keyword>
<evidence type="ECO:0000256" key="3">
    <source>
        <dbReference type="ARBA" id="ARBA00023125"/>
    </source>
</evidence>
<dbReference type="Gene3D" id="3.40.50.2300">
    <property type="match status" value="1"/>
</dbReference>
<feature type="domain" description="Response regulatory" evidence="7">
    <location>
        <begin position="3"/>
        <end position="119"/>
    </location>
</feature>
<evidence type="ECO:0000313" key="9">
    <source>
        <dbReference type="Proteomes" id="UP001597101"/>
    </source>
</evidence>
<dbReference type="Pfam" id="PF00196">
    <property type="entry name" value="GerE"/>
    <property type="match status" value="1"/>
</dbReference>
<dbReference type="InterPro" id="IPR058245">
    <property type="entry name" value="NreC/VraR/RcsB-like_REC"/>
</dbReference>
<dbReference type="CDD" id="cd06170">
    <property type="entry name" value="LuxR_C_like"/>
    <property type="match status" value="1"/>
</dbReference>
<dbReference type="EMBL" id="JBHTJV010000003">
    <property type="protein sequence ID" value="MFD0915537.1"/>
    <property type="molecule type" value="Genomic_DNA"/>
</dbReference>
<evidence type="ECO:0000313" key="8">
    <source>
        <dbReference type="EMBL" id="MFD0915537.1"/>
    </source>
</evidence>
<feature type="modified residue" description="4-aspartylphosphate" evidence="5">
    <location>
        <position position="54"/>
    </location>
</feature>
<dbReference type="PANTHER" id="PTHR43214:SF41">
    <property type="entry name" value="NITRATE_NITRITE RESPONSE REGULATOR PROTEIN NARP"/>
    <property type="match status" value="1"/>
</dbReference>
<dbReference type="Pfam" id="PF00072">
    <property type="entry name" value="Response_reg"/>
    <property type="match status" value="1"/>
</dbReference>
<reference evidence="9" key="1">
    <citation type="journal article" date="2019" name="Int. J. Syst. Evol. Microbiol.">
        <title>The Global Catalogue of Microorganisms (GCM) 10K type strain sequencing project: providing services to taxonomists for standard genome sequencing and annotation.</title>
        <authorList>
            <consortium name="The Broad Institute Genomics Platform"/>
            <consortium name="The Broad Institute Genome Sequencing Center for Infectious Disease"/>
            <person name="Wu L."/>
            <person name="Ma J."/>
        </authorList>
    </citation>
    <scope>NUCLEOTIDE SEQUENCE [LARGE SCALE GENOMIC DNA]</scope>
    <source>
        <strain evidence="9">CCUG 60023</strain>
    </source>
</reference>
<keyword evidence="1 5" id="KW-0597">Phosphoprotein</keyword>
<dbReference type="Gene3D" id="1.10.10.10">
    <property type="entry name" value="Winged helix-like DNA-binding domain superfamily/Winged helix DNA-binding domain"/>
    <property type="match status" value="1"/>
</dbReference>
<evidence type="ECO:0000256" key="5">
    <source>
        <dbReference type="PROSITE-ProRule" id="PRU00169"/>
    </source>
</evidence>
<dbReference type="InterPro" id="IPR036388">
    <property type="entry name" value="WH-like_DNA-bd_sf"/>
</dbReference>
<dbReference type="SMART" id="SM00448">
    <property type="entry name" value="REC"/>
    <property type="match status" value="1"/>
</dbReference>
<dbReference type="SUPFAM" id="SSF46894">
    <property type="entry name" value="C-terminal effector domain of the bipartite response regulators"/>
    <property type="match status" value="1"/>
</dbReference>
<dbReference type="InterPro" id="IPR000792">
    <property type="entry name" value="Tscrpt_reg_LuxR_C"/>
</dbReference>
<name>A0ABW3FGP6_9HYPH</name>
<dbReference type="PROSITE" id="PS50043">
    <property type="entry name" value="HTH_LUXR_2"/>
    <property type="match status" value="1"/>
</dbReference>
<evidence type="ECO:0000256" key="4">
    <source>
        <dbReference type="ARBA" id="ARBA00023163"/>
    </source>
</evidence>
<dbReference type="PANTHER" id="PTHR43214">
    <property type="entry name" value="TWO-COMPONENT RESPONSE REGULATOR"/>
    <property type="match status" value="1"/>
</dbReference>
<dbReference type="CDD" id="cd17535">
    <property type="entry name" value="REC_NarL-like"/>
    <property type="match status" value="1"/>
</dbReference>
<evidence type="ECO:0000256" key="1">
    <source>
        <dbReference type="ARBA" id="ARBA00022553"/>
    </source>
</evidence>
<protein>
    <submittedName>
        <fullName evidence="8">Response regulator</fullName>
    </submittedName>
</protein>
<dbReference type="SMART" id="SM00421">
    <property type="entry name" value="HTH_LUXR"/>
    <property type="match status" value="1"/>
</dbReference>
<dbReference type="InterPro" id="IPR039420">
    <property type="entry name" value="WalR-like"/>
</dbReference>
<dbReference type="InterPro" id="IPR016032">
    <property type="entry name" value="Sig_transdc_resp-reg_C-effctor"/>
</dbReference>
<gene>
    <name evidence="8" type="ORF">ACFQ14_03855</name>
</gene>
<feature type="domain" description="HTH luxR-type" evidence="6">
    <location>
        <begin position="135"/>
        <end position="200"/>
    </location>
</feature>
<evidence type="ECO:0000259" key="7">
    <source>
        <dbReference type="PROSITE" id="PS50110"/>
    </source>
</evidence>
<evidence type="ECO:0000256" key="2">
    <source>
        <dbReference type="ARBA" id="ARBA00023015"/>
    </source>
</evidence>
<dbReference type="SUPFAM" id="SSF52172">
    <property type="entry name" value="CheY-like"/>
    <property type="match status" value="1"/>
</dbReference>
<dbReference type="RefSeq" id="WP_377211396.1">
    <property type="nucleotide sequence ID" value="NZ_JBHTJV010000003.1"/>
</dbReference>
<dbReference type="PRINTS" id="PR00038">
    <property type="entry name" value="HTHLUXR"/>
</dbReference>
<organism evidence="8 9">
    <name type="scientific">Pseudahrensia aquimaris</name>
    <dbReference type="NCBI Taxonomy" id="744461"/>
    <lineage>
        <taxon>Bacteria</taxon>
        <taxon>Pseudomonadati</taxon>
        <taxon>Pseudomonadota</taxon>
        <taxon>Alphaproteobacteria</taxon>
        <taxon>Hyphomicrobiales</taxon>
        <taxon>Ahrensiaceae</taxon>
        <taxon>Pseudahrensia</taxon>
    </lineage>
</organism>
<dbReference type="Proteomes" id="UP001597101">
    <property type="component" value="Unassembled WGS sequence"/>
</dbReference>
<keyword evidence="4" id="KW-0804">Transcription</keyword>
<comment type="caution">
    <text evidence="8">The sequence shown here is derived from an EMBL/GenBank/DDBJ whole genome shotgun (WGS) entry which is preliminary data.</text>
</comment>